<organism evidence="1">
    <name type="scientific">bioreactor metagenome</name>
    <dbReference type="NCBI Taxonomy" id="1076179"/>
    <lineage>
        <taxon>unclassified sequences</taxon>
        <taxon>metagenomes</taxon>
        <taxon>ecological metagenomes</taxon>
    </lineage>
</organism>
<dbReference type="InterPro" id="IPR035966">
    <property type="entry name" value="PKF_sf"/>
</dbReference>
<dbReference type="Gene3D" id="3.40.50.450">
    <property type="match status" value="1"/>
</dbReference>
<dbReference type="GO" id="GO:0047334">
    <property type="term" value="F:diphosphate-fructose-6-phosphate 1-phosphotransferase activity"/>
    <property type="evidence" value="ECO:0007669"/>
    <property type="project" value="UniProtKB-EC"/>
</dbReference>
<sequence>MSGKAAVENAVNGITDKMVGFQRTERDGRYVCKTELLNLTDVANTEKKVPREWINERGNGVEKPFIDYALPLIQGEPKLPKQDSLPRFAKLKKVLAK</sequence>
<evidence type="ECO:0000313" key="1">
    <source>
        <dbReference type="EMBL" id="MPM30882.1"/>
    </source>
</evidence>
<dbReference type="AlphaFoldDB" id="A0A644YQJ1"/>
<keyword evidence="1" id="KW-0808">Transferase</keyword>
<proteinExistence type="predicted"/>
<accession>A0A644YQJ1</accession>
<dbReference type="EC" id="2.7.1.90" evidence="1"/>
<comment type="caution">
    <text evidence="1">The sequence shown here is derived from an EMBL/GenBank/DDBJ whole genome shotgun (WGS) entry which is preliminary data.</text>
</comment>
<dbReference type="SUPFAM" id="SSF53784">
    <property type="entry name" value="Phosphofructokinase"/>
    <property type="match status" value="1"/>
</dbReference>
<reference evidence="1" key="1">
    <citation type="submission" date="2019-08" db="EMBL/GenBank/DDBJ databases">
        <authorList>
            <person name="Kucharzyk K."/>
            <person name="Murdoch R.W."/>
            <person name="Higgins S."/>
            <person name="Loffler F."/>
        </authorList>
    </citation>
    <scope>NUCLEOTIDE SEQUENCE</scope>
</reference>
<dbReference type="GO" id="GO:0003872">
    <property type="term" value="F:6-phosphofructokinase activity"/>
    <property type="evidence" value="ECO:0007669"/>
    <property type="project" value="InterPro"/>
</dbReference>
<dbReference type="EMBL" id="VSSQ01005917">
    <property type="protein sequence ID" value="MPM30882.1"/>
    <property type="molecule type" value="Genomic_DNA"/>
</dbReference>
<gene>
    <name evidence="1" type="primary">pfp_21</name>
    <name evidence="1" type="ORF">SDC9_77434</name>
</gene>
<protein>
    <submittedName>
        <fullName evidence="1">Pyrophosphate--fructose 6-phosphate 1-phosphotransferase</fullName>
        <ecNumber evidence="1">2.7.1.90</ecNumber>
    </submittedName>
</protein>
<name>A0A644YQJ1_9ZZZZ</name>